<name>A0A8J5VLN8_ZIZPA</name>
<comment type="caution">
    <text evidence="1">The sequence shown here is derived from an EMBL/GenBank/DDBJ whole genome shotgun (WGS) entry which is preliminary data.</text>
</comment>
<reference evidence="1" key="2">
    <citation type="submission" date="2021-02" db="EMBL/GenBank/DDBJ databases">
        <authorList>
            <person name="Kimball J.A."/>
            <person name="Haas M.W."/>
            <person name="Macchietto M."/>
            <person name="Kono T."/>
            <person name="Duquette J."/>
            <person name="Shao M."/>
        </authorList>
    </citation>
    <scope>NUCLEOTIDE SEQUENCE</scope>
    <source>
        <tissue evidence="1">Fresh leaf tissue</tissue>
    </source>
</reference>
<dbReference type="AlphaFoldDB" id="A0A8J5VLN8"/>
<evidence type="ECO:0000313" key="2">
    <source>
        <dbReference type="Proteomes" id="UP000729402"/>
    </source>
</evidence>
<dbReference type="PROSITE" id="PS51257">
    <property type="entry name" value="PROKAR_LIPOPROTEIN"/>
    <property type="match status" value="1"/>
</dbReference>
<gene>
    <name evidence="1" type="ORF">GUJ93_ZPchr0006g45365</name>
</gene>
<sequence>MLDNKASLQKPYGPQLCVQLAQFLTSCSHHSVRVARMQLQGEYCPVTPEVWNGTRLQERAGYAAGRV</sequence>
<keyword evidence="2" id="KW-1185">Reference proteome</keyword>
<accession>A0A8J5VLN8</accession>
<protein>
    <submittedName>
        <fullName evidence="1">Uncharacterized protein</fullName>
    </submittedName>
</protein>
<evidence type="ECO:0000313" key="1">
    <source>
        <dbReference type="EMBL" id="KAG8071640.1"/>
    </source>
</evidence>
<proteinExistence type="predicted"/>
<reference evidence="1" key="1">
    <citation type="journal article" date="2021" name="bioRxiv">
        <title>Whole Genome Assembly and Annotation of Northern Wild Rice, Zizania palustris L., Supports a Whole Genome Duplication in the Zizania Genus.</title>
        <authorList>
            <person name="Haas M."/>
            <person name="Kono T."/>
            <person name="Macchietto M."/>
            <person name="Millas R."/>
            <person name="McGilp L."/>
            <person name="Shao M."/>
            <person name="Duquette J."/>
            <person name="Hirsch C.N."/>
            <person name="Kimball J."/>
        </authorList>
    </citation>
    <scope>NUCLEOTIDE SEQUENCE</scope>
    <source>
        <tissue evidence="1">Fresh leaf tissue</tissue>
    </source>
</reference>
<dbReference type="EMBL" id="JAAALK010000283">
    <property type="protein sequence ID" value="KAG8071640.1"/>
    <property type="molecule type" value="Genomic_DNA"/>
</dbReference>
<dbReference type="Proteomes" id="UP000729402">
    <property type="component" value="Unassembled WGS sequence"/>
</dbReference>
<organism evidence="1 2">
    <name type="scientific">Zizania palustris</name>
    <name type="common">Northern wild rice</name>
    <dbReference type="NCBI Taxonomy" id="103762"/>
    <lineage>
        <taxon>Eukaryota</taxon>
        <taxon>Viridiplantae</taxon>
        <taxon>Streptophyta</taxon>
        <taxon>Embryophyta</taxon>
        <taxon>Tracheophyta</taxon>
        <taxon>Spermatophyta</taxon>
        <taxon>Magnoliopsida</taxon>
        <taxon>Liliopsida</taxon>
        <taxon>Poales</taxon>
        <taxon>Poaceae</taxon>
        <taxon>BOP clade</taxon>
        <taxon>Oryzoideae</taxon>
        <taxon>Oryzeae</taxon>
        <taxon>Zizaniinae</taxon>
        <taxon>Zizania</taxon>
    </lineage>
</organism>